<reference evidence="1 2" key="1">
    <citation type="submission" date="2017-07" db="EMBL/GenBank/DDBJ databases">
        <title>Genomes of Fischerella (Mastigocladus) sp. strains.</title>
        <authorList>
            <person name="Miller S.R."/>
        </authorList>
    </citation>
    <scope>NUCLEOTIDE SEQUENCE [LARGE SCALE GENOMIC DNA]</scope>
    <source>
        <strain evidence="1 2">CCMEE 5268</strain>
    </source>
</reference>
<organism evidence="1 2">
    <name type="scientific">Fischerella thermalis CCMEE 5268</name>
    <dbReference type="NCBI Taxonomy" id="2019662"/>
    <lineage>
        <taxon>Bacteria</taxon>
        <taxon>Bacillati</taxon>
        <taxon>Cyanobacteriota</taxon>
        <taxon>Cyanophyceae</taxon>
        <taxon>Nostocales</taxon>
        <taxon>Hapalosiphonaceae</taxon>
        <taxon>Fischerella</taxon>
    </lineage>
</organism>
<dbReference type="AlphaFoldDB" id="A0A2N6KHG7"/>
<protein>
    <submittedName>
        <fullName evidence="1">Uncharacterized protein</fullName>
    </submittedName>
</protein>
<gene>
    <name evidence="1" type="ORF">CEN50_09830</name>
</gene>
<sequence>MPQKGSIISAIFGGYRLALDLSQKRYTDLYTERAANAIAFYNDFLKNLIVKFDNFQEASIRRKIHGEVESFFGRDEIQFVAIDGTCKKDPFTDFMVFSSVAYGVRGEISFQGNPPTIKYKRRGMDEDISFVAYVPVPFAEIEDVANSERLEDFLVTDQDKVDLSNIQSTLMQLAEVYLAYEISRSTFSNGVHLILMDHSPSSILASVEVGTSKDKIGLLGYQVGQRKLEERDAIVVYAHPFNEELGLPSTKRFRMYNALVAEVVKQRIRTGRQLDMTDFAQRDAAQKNITVDEWFEEWKVHYERNQPAINKIGKYDPKNRTFTPSFDYDSSWRDSVRLFEDICYQLFKKKRARSSNI</sequence>
<dbReference type="Proteomes" id="UP000235025">
    <property type="component" value="Unassembled WGS sequence"/>
</dbReference>
<evidence type="ECO:0000313" key="1">
    <source>
        <dbReference type="EMBL" id="PLZ98802.1"/>
    </source>
</evidence>
<comment type="caution">
    <text evidence="1">The sequence shown here is derived from an EMBL/GenBank/DDBJ whole genome shotgun (WGS) entry which is preliminary data.</text>
</comment>
<name>A0A2N6KHG7_9CYAN</name>
<dbReference type="RefSeq" id="WP_102172488.1">
    <property type="nucleotide sequence ID" value="NZ_NMQA01000108.1"/>
</dbReference>
<dbReference type="EMBL" id="NMQA01000108">
    <property type="protein sequence ID" value="PLZ98802.1"/>
    <property type="molecule type" value="Genomic_DNA"/>
</dbReference>
<proteinExistence type="predicted"/>
<accession>A0A2N6KHG7</accession>
<evidence type="ECO:0000313" key="2">
    <source>
        <dbReference type="Proteomes" id="UP000235025"/>
    </source>
</evidence>